<accession>A0ABQ9XSY4</accession>
<evidence type="ECO:0000313" key="2">
    <source>
        <dbReference type="Proteomes" id="UP001281761"/>
    </source>
</evidence>
<organism evidence="1 2">
    <name type="scientific">Blattamonas nauphoetae</name>
    <dbReference type="NCBI Taxonomy" id="2049346"/>
    <lineage>
        <taxon>Eukaryota</taxon>
        <taxon>Metamonada</taxon>
        <taxon>Preaxostyla</taxon>
        <taxon>Oxymonadida</taxon>
        <taxon>Blattamonas</taxon>
    </lineage>
</organism>
<sequence>MTHFSLFDLPEDIDCPICSNSTPTSSYLDHFENACLESLPDTCDPSFMKSISQTLSCPLCERMNIHRPCNIFDFGTHLRTHISISNCEKASELSDLLSTLHPTFDTPLKLWIESNINLKNDRTFRKCKTKFMKSKPNGFVTFFQKLFVRTPPKEQLALNDTTDVQEDITKPIDNINDSPKDNVGDFQLLNIPQRLKNTHEDNEFPVDLLYQSVADLFSENSNVVESNAESSQKCVDKSSIDHTETLKQQEIVDFSDETHDTAFPSDKSILETESQPVSDTHVRFFQNTIPTPPPVFHPPNEVYVPIPILLKKPVRDLPLSSDTSSLTNEPMSA</sequence>
<dbReference type="EMBL" id="JARBJD010000076">
    <property type="protein sequence ID" value="KAK2954612.1"/>
    <property type="molecule type" value="Genomic_DNA"/>
</dbReference>
<keyword evidence="2" id="KW-1185">Reference proteome</keyword>
<protein>
    <submittedName>
        <fullName evidence="1">Uncharacterized protein</fullName>
    </submittedName>
</protein>
<proteinExistence type="predicted"/>
<reference evidence="1 2" key="1">
    <citation type="journal article" date="2022" name="bioRxiv">
        <title>Genomics of Preaxostyla Flagellates Illuminates Evolutionary Transitions and the Path Towards Mitochondrial Loss.</title>
        <authorList>
            <person name="Novak L.V.F."/>
            <person name="Treitli S.C."/>
            <person name="Pyrih J."/>
            <person name="Halakuc P."/>
            <person name="Pipaliya S.V."/>
            <person name="Vacek V."/>
            <person name="Brzon O."/>
            <person name="Soukal P."/>
            <person name="Eme L."/>
            <person name="Dacks J.B."/>
            <person name="Karnkowska A."/>
            <person name="Elias M."/>
            <person name="Hampl V."/>
        </authorList>
    </citation>
    <scope>NUCLEOTIDE SEQUENCE [LARGE SCALE GENOMIC DNA]</scope>
    <source>
        <strain evidence="1">NAU3</strain>
        <tissue evidence="1">Gut</tissue>
    </source>
</reference>
<gene>
    <name evidence="1" type="ORF">BLNAU_10463</name>
</gene>
<evidence type="ECO:0000313" key="1">
    <source>
        <dbReference type="EMBL" id="KAK2954612.1"/>
    </source>
</evidence>
<comment type="caution">
    <text evidence="1">The sequence shown here is derived from an EMBL/GenBank/DDBJ whole genome shotgun (WGS) entry which is preliminary data.</text>
</comment>
<name>A0ABQ9XSY4_9EUKA</name>
<dbReference type="Proteomes" id="UP001281761">
    <property type="component" value="Unassembled WGS sequence"/>
</dbReference>